<dbReference type="AlphaFoldDB" id="A0A0H2Z9B7"/>
<dbReference type="EMBL" id="CP000438">
    <property type="protein sequence ID" value="ABJ10838.1"/>
    <property type="molecule type" value="Genomic_DNA"/>
</dbReference>
<gene>
    <name evidence="2" type="ordered locus">PA14_43090</name>
</gene>
<evidence type="ECO:0000313" key="3">
    <source>
        <dbReference type="Proteomes" id="UP000000653"/>
    </source>
</evidence>
<organism evidence="2 3">
    <name type="scientific">Pseudomonas aeruginosa (strain UCBPP-PA14)</name>
    <dbReference type="NCBI Taxonomy" id="208963"/>
    <lineage>
        <taxon>Bacteria</taxon>
        <taxon>Pseudomonadati</taxon>
        <taxon>Pseudomonadota</taxon>
        <taxon>Gammaproteobacteria</taxon>
        <taxon>Pseudomonadales</taxon>
        <taxon>Pseudomonadaceae</taxon>
        <taxon>Pseudomonas</taxon>
    </lineage>
</organism>
<dbReference type="Pfam" id="PF13503">
    <property type="entry name" value="DUF4123"/>
    <property type="match status" value="1"/>
</dbReference>
<sequence>MTSDALSPRTWLARHPLQAGECLYAIFGSASDAAPLQAYYRKDSPPLPLPLWNGTPYADWQPVMPYLAKLSPSSVFLDWAASEKSRDWGWLAVSTWSTDAILEHLRSLTQVRMPDGSEVFFRFWDGRHLLPILAHLGEKAHEVLPMFGRYLINGKALETGQGHPHAARPYPWWEVPRALVDTLHADDPTTAIDNLLQWLRENHADLYFAYPERSLQLRARRLIAKAVAMDEIGGLLLNQLEKDLTP</sequence>
<dbReference type="InterPro" id="IPR025391">
    <property type="entry name" value="DUF4123"/>
</dbReference>
<dbReference type="HOGENOM" id="CLU_1218919_0_0_6"/>
<accession>A0A0H2Z9B7</accession>
<evidence type="ECO:0000259" key="1">
    <source>
        <dbReference type="Pfam" id="PF13503"/>
    </source>
</evidence>
<dbReference type="RefSeq" id="WP_003140105.1">
    <property type="nucleotide sequence ID" value="NC_008463.1"/>
</dbReference>
<evidence type="ECO:0000313" key="2">
    <source>
        <dbReference type="EMBL" id="ABJ10838.1"/>
    </source>
</evidence>
<reference evidence="2 3" key="1">
    <citation type="journal article" date="2006" name="Genome Biol.">
        <title>Genomic analysis reveals that Pseudomonas aeruginosa virulence is combinatorial.</title>
        <authorList>
            <person name="Lee D.G."/>
            <person name="Urbach J.M."/>
            <person name="Wu G."/>
            <person name="Liberati N.T."/>
            <person name="Feinbaum R.L."/>
            <person name="Miyata S."/>
            <person name="Diggins L.T."/>
            <person name="He J."/>
            <person name="Saucier M."/>
            <person name="Deziel E."/>
            <person name="Friedman L."/>
            <person name="Li L."/>
            <person name="Grills G."/>
            <person name="Montgomery K."/>
            <person name="Kucherlapati R."/>
            <person name="Rahme L.G."/>
            <person name="Ausubel F.M."/>
        </authorList>
    </citation>
    <scope>NUCLEOTIDE SEQUENCE [LARGE SCALE GENOMIC DNA]</scope>
    <source>
        <strain evidence="2 3">UCBPP-PA14</strain>
    </source>
</reference>
<protein>
    <recommendedName>
        <fullName evidence="1">DUF4123 domain-containing protein</fullName>
    </recommendedName>
</protein>
<dbReference type="BioCyc" id="PAER208963:G1G74-3614-MONOMER"/>
<dbReference type="Proteomes" id="UP000000653">
    <property type="component" value="Chromosome"/>
</dbReference>
<proteinExistence type="predicted"/>
<feature type="domain" description="DUF4123" evidence="1">
    <location>
        <begin position="23"/>
        <end position="139"/>
    </location>
</feature>
<dbReference type="KEGG" id="pau:PA14_43090"/>
<name>A0A0H2Z9B7_PSEAB</name>